<comment type="caution">
    <text evidence="2">The sequence shown here is derived from an EMBL/GenBank/DDBJ whole genome shotgun (WGS) entry which is preliminary data.</text>
</comment>
<keyword evidence="3" id="KW-1185">Reference proteome</keyword>
<evidence type="ECO:0000313" key="2">
    <source>
        <dbReference type="EMBL" id="CAB3401945.1"/>
    </source>
</evidence>
<evidence type="ECO:0000256" key="1">
    <source>
        <dbReference type="SAM" id="Phobius"/>
    </source>
</evidence>
<feature type="transmembrane region" description="Helical" evidence="1">
    <location>
        <begin position="14"/>
        <end position="37"/>
    </location>
</feature>
<feature type="transmembrane region" description="Helical" evidence="1">
    <location>
        <begin position="139"/>
        <end position="158"/>
    </location>
</feature>
<sequence length="326" mass="37936">MIFRTIRLEYTHPYYPLLFLIMLFDMLFVIMTTISAIDIIVRIEFAFVLPQILMMATAYPILISILDFILCVHRVAVIFWESDFWNEKIRWYGPLMFCLSLPVVLVITIGCLLFVGMHTIMKGDAKAMIYANVAHYSDIILKFLLSFATFLGYFLIFAKLRTHRKRMKRAVDYTIIKQAFPIACFQLVQFQLQRLSFSHFQTAVVTTIIVHLLVYFTLLLLIILTNILFVLCSGALIISIIFLPESDISVDLSLICFCYPSLLTILDFLLCAHRVSVFFTDSKVLNEKIRWMGPSIFILLCPAIYELSYRSYQYETDFAADRLNQF</sequence>
<feature type="transmembrane region" description="Helical" evidence="1">
    <location>
        <begin position="291"/>
        <end position="308"/>
    </location>
</feature>
<reference evidence="2 3" key="1">
    <citation type="submission" date="2020-04" db="EMBL/GenBank/DDBJ databases">
        <authorList>
            <person name="Laetsch R D."/>
            <person name="Stevens L."/>
            <person name="Kumar S."/>
            <person name="Blaxter L. M."/>
        </authorList>
    </citation>
    <scope>NUCLEOTIDE SEQUENCE [LARGE SCALE GENOMIC DNA]</scope>
</reference>
<feature type="transmembrane region" description="Helical" evidence="1">
    <location>
        <begin position="57"/>
        <end position="80"/>
    </location>
</feature>
<dbReference type="OrthoDB" id="5869567at2759"/>
<proteinExistence type="predicted"/>
<dbReference type="Proteomes" id="UP000494206">
    <property type="component" value="Unassembled WGS sequence"/>
</dbReference>
<feature type="transmembrane region" description="Helical" evidence="1">
    <location>
        <begin position="92"/>
        <end position="119"/>
    </location>
</feature>
<name>A0A8S1EE58_9PELO</name>
<keyword evidence="1" id="KW-0472">Membrane</keyword>
<dbReference type="EMBL" id="CADEPM010000003">
    <property type="protein sequence ID" value="CAB3401945.1"/>
    <property type="molecule type" value="Genomic_DNA"/>
</dbReference>
<keyword evidence="1" id="KW-0812">Transmembrane</keyword>
<keyword evidence="1" id="KW-1133">Transmembrane helix</keyword>
<feature type="transmembrane region" description="Helical" evidence="1">
    <location>
        <begin position="200"/>
        <end position="222"/>
    </location>
</feature>
<dbReference type="AlphaFoldDB" id="A0A8S1EE58"/>
<gene>
    <name evidence="2" type="ORF">CBOVIS_LOCUS4625</name>
</gene>
<feature type="transmembrane region" description="Helical" evidence="1">
    <location>
        <begin position="227"/>
        <end position="244"/>
    </location>
</feature>
<feature type="transmembrane region" description="Helical" evidence="1">
    <location>
        <begin position="250"/>
        <end position="270"/>
    </location>
</feature>
<evidence type="ECO:0000313" key="3">
    <source>
        <dbReference type="Proteomes" id="UP000494206"/>
    </source>
</evidence>
<accession>A0A8S1EE58</accession>
<protein>
    <submittedName>
        <fullName evidence="2">Uncharacterized protein</fullName>
    </submittedName>
</protein>
<organism evidence="2 3">
    <name type="scientific">Caenorhabditis bovis</name>
    <dbReference type="NCBI Taxonomy" id="2654633"/>
    <lineage>
        <taxon>Eukaryota</taxon>
        <taxon>Metazoa</taxon>
        <taxon>Ecdysozoa</taxon>
        <taxon>Nematoda</taxon>
        <taxon>Chromadorea</taxon>
        <taxon>Rhabditida</taxon>
        <taxon>Rhabditina</taxon>
        <taxon>Rhabditomorpha</taxon>
        <taxon>Rhabditoidea</taxon>
        <taxon>Rhabditidae</taxon>
        <taxon>Peloderinae</taxon>
        <taxon>Caenorhabditis</taxon>
    </lineage>
</organism>